<feature type="compositionally biased region" description="Basic and acidic residues" evidence="7">
    <location>
        <begin position="342"/>
        <end position="356"/>
    </location>
</feature>
<feature type="region of interest" description="Disordered" evidence="7">
    <location>
        <begin position="287"/>
        <end position="356"/>
    </location>
</feature>
<evidence type="ECO:0000256" key="4">
    <source>
        <dbReference type="ARBA" id="ARBA00022763"/>
    </source>
</evidence>
<dbReference type="GO" id="GO:0046872">
    <property type="term" value="F:metal ion binding"/>
    <property type="evidence" value="ECO:0007669"/>
    <property type="project" value="UniProtKB-KW"/>
</dbReference>
<organism evidence="9 10">
    <name type="scientific">Olpidium bornovanus</name>
    <dbReference type="NCBI Taxonomy" id="278681"/>
    <lineage>
        <taxon>Eukaryota</taxon>
        <taxon>Fungi</taxon>
        <taxon>Fungi incertae sedis</taxon>
        <taxon>Olpidiomycota</taxon>
        <taxon>Olpidiomycotina</taxon>
        <taxon>Olpidiomycetes</taxon>
        <taxon>Olpidiales</taxon>
        <taxon>Olpidiaceae</taxon>
        <taxon>Olpidium</taxon>
    </lineage>
</organism>
<evidence type="ECO:0000256" key="1">
    <source>
        <dbReference type="ARBA" id="ARBA00004123"/>
    </source>
</evidence>
<protein>
    <submittedName>
        <fullName evidence="9">DNA polymerase</fullName>
    </submittedName>
</protein>
<feature type="compositionally biased region" description="Low complexity" evidence="7">
    <location>
        <begin position="332"/>
        <end position="341"/>
    </location>
</feature>
<feature type="region of interest" description="Disordered" evidence="7">
    <location>
        <begin position="65"/>
        <end position="85"/>
    </location>
</feature>
<dbReference type="GO" id="GO:0006281">
    <property type="term" value="P:DNA repair"/>
    <property type="evidence" value="ECO:0007669"/>
    <property type="project" value="UniProtKB-KW"/>
</dbReference>
<dbReference type="GO" id="GO:0005634">
    <property type="term" value="C:nucleus"/>
    <property type="evidence" value="ECO:0007669"/>
    <property type="project" value="UniProtKB-SubCell"/>
</dbReference>
<dbReference type="Pfam" id="PF11799">
    <property type="entry name" value="IMS_C"/>
    <property type="match status" value="1"/>
</dbReference>
<dbReference type="Pfam" id="PF18439">
    <property type="entry name" value="zf_UBZ"/>
    <property type="match status" value="1"/>
</dbReference>
<dbReference type="InterPro" id="IPR017961">
    <property type="entry name" value="DNA_pol_Y-fam_little_finger"/>
</dbReference>
<sequence length="356" mass="38145">MSLLSVVVRGAAKSMMAAKSLRPPVMNVQQAEHWVGILSSELFTRLRDEFDDNQRWPKTLVLQFTPTDGGRDRSRSGPFPPRHDVTSPEAIAQRAMRLLLGQQYVSGNPTAARQGQGHEPGLANALPCSRFALSATGLEKVEGWKSKAIEQYFAKGAAQASPVGHPAKEDGPSSTRQQAAQNAPRTPKGIAAFFQPKPTLATTSPSATVSARGPGKAVQPKDERQPPPPEGTTQAASISTSSEKPFALSGGDDEGPDNTGDGKNGEWTCEKCGQKFRQEQMAEHKDYHFALDLDRSKRSGTASGSAVSPRPPKRPNGPSAAGKTGGKRRASGGRSAPSRPSQDIKRRMEDLFSKRT</sequence>
<dbReference type="InterPro" id="IPR036775">
    <property type="entry name" value="DNA_pol_Y-fam_lit_finger_sf"/>
</dbReference>
<accession>A0A8H7ZRN0</accession>
<dbReference type="OrthoDB" id="5723at2759"/>
<dbReference type="GO" id="GO:0042276">
    <property type="term" value="P:error-prone translesion synthesis"/>
    <property type="evidence" value="ECO:0007669"/>
    <property type="project" value="TreeGrafter"/>
</dbReference>
<dbReference type="PANTHER" id="PTHR45873:SF1">
    <property type="entry name" value="DNA POLYMERASE ETA"/>
    <property type="match status" value="1"/>
</dbReference>
<comment type="subcellular location">
    <subcellularLocation>
        <location evidence="1">Nucleus</location>
    </subcellularLocation>
</comment>
<evidence type="ECO:0000256" key="5">
    <source>
        <dbReference type="ARBA" id="ARBA00023204"/>
    </source>
</evidence>
<keyword evidence="3" id="KW-0479">Metal-binding</keyword>
<proteinExistence type="predicted"/>
<evidence type="ECO:0000256" key="7">
    <source>
        <dbReference type="SAM" id="MobiDB-lite"/>
    </source>
</evidence>
<feature type="compositionally biased region" description="Basic and acidic residues" evidence="7">
    <location>
        <begin position="69"/>
        <end position="85"/>
    </location>
</feature>
<keyword evidence="2" id="KW-0808">Transferase</keyword>
<feature type="region of interest" description="Disordered" evidence="7">
    <location>
        <begin position="159"/>
        <end position="268"/>
    </location>
</feature>
<evidence type="ECO:0000256" key="2">
    <source>
        <dbReference type="ARBA" id="ARBA00022679"/>
    </source>
</evidence>
<feature type="compositionally biased region" description="Polar residues" evidence="7">
    <location>
        <begin position="231"/>
        <end position="243"/>
    </location>
</feature>
<evidence type="ECO:0000313" key="10">
    <source>
        <dbReference type="Proteomes" id="UP000673691"/>
    </source>
</evidence>
<evidence type="ECO:0000256" key="6">
    <source>
        <dbReference type="ARBA" id="ARBA00023242"/>
    </source>
</evidence>
<dbReference type="GO" id="GO:0009314">
    <property type="term" value="P:response to radiation"/>
    <property type="evidence" value="ECO:0007669"/>
    <property type="project" value="TreeGrafter"/>
</dbReference>
<feature type="compositionally biased region" description="Polar residues" evidence="7">
    <location>
        <begin position="172"/>
        <end position="184"/>
    </location>
</feature>
<dbReference type="GO" id="GO:0035861">
    <property type="term" value="C:site of double-strand break"/>
    <property type="evidence" value="ECO:0007669"/>
    <property type="project" value="TreeGrafter"/>
</dbReference>
<keyword evidence="4" id="KW-0227">DNA damage</keyword>
<evidence type="ECO:0000313" key="9">
    <source>
        <dbReference type="EMBL" id="KAG5458131.1"/>
    </source>
</evidence>
<dbReference type="AlphaFoldDB" id="A0A8H7ZRN0"/>
<dbReference type="GO" id="GO:0003684">
    <property type="term" value="F:damaged DNA binding"/>
    <property type="evidence" value="ECO:0007669"/>
    <property type="project" value="InterPro"/>
</dbReference>
<keyword evidence="10" id="KW-1185">Reference proteome</keyword>
<keyword evidence="5" id="KW-0234">DNA repair</keyword>
<gene>
    <name evidence="9" type="ORF">BJ554DRAFT_1711</name>
</gene>
<dbReference type="Gene3D" id="3.30.1490.100">
    <property type="entry name" value="DNA polymerase, Y-family, little finger domain"/>
    <property type="match status" value="1"/>
</dbReference>
<dbReference type="PROSITE" id="PS51907">
    <property type="entry name" value="ZF_UBZ3"/>
    <property type="match status" value="1"/>
</dbReference>
<reference evidence="9 10" key="1">
    <citation type="journal article" name="Sci. Rep.">
        <title>Genome-scale phylogenetic analyses confirm Olpidium as the closest living zoosporic fungus to the non-flagellated, terrestrial fungi.</title>
        <authorList>
            <person name="Chang Y."/>
            <person name="Rochon D."/>
            <person name="Sekimoto S."/>
            <person name="Wang Y."/>
            <person name="Chovatia M."/>
            <person name="Sandor L."/>
            <person name="Salamov A."/>
            <person name="Grigoriev I.V."/>
            <person name="Stajich J.E."/>
            <person name="Spatafora J.W."/>
        </authorList>
    </citation>
    <scope>NUCLEOTIDE SEQUENCE [LARGE SCALE GENOMIC DNA]</scope>
    <source>
        <strain evidence="9">S191</strain>
    </source>
</reference>
<name>A0A8H7ZRN0_9FUNG</name>
<dbReference type="Proteomes" id="UP000673691">
    <property type="component" value="Unassembled WGS sequence"/>
</dbReference>
<dbReference type="SUPFAM" id="SSF100879">
    <property type="entry name" value="Lesion bypass DNA polymerase (Y-family), little finger domain"/>
    <property type="match status" value="1"/>
</dbReference>
<dbReference type="InterPro" id="IPR052230">
    <property type="entry name" value="DNA_polymerase_eta"/>
</dbReference>
<evidence type="ECO:0000256" key="3">
    <source>
        <dbReference type="ARBA" id="ARBA00022723"/>
    </source>
</evidence>
<dbReference type="GO" id="GO:0005657">
    <property type="term" value="C:replication fork"/>
    <property type="evidence" value="ECO:0007669"/>
    <property type="project" value="TreeGrafter"/>
</dbReference>
<dbReference type="PANTHER" id="PTHR45873">
    <property type="entry name" value="DNA POLYMERASE ETA"/>
    <property type="match status" value="1"/>
</dbReference>
<dbReference type="GO" id="GO:0003887">
    <property type="term" value="F:DNA-directed DNA polymerase activity"/>
    <property type="evidence" value="ECO:0007669"/>
    <property type="project" value="TreeGrafter"/>
</dbReference>
<feature type="domain" description="UBZ3-type" evidence="8">
    <location>
        <begin position="262"/>
        <end position="296"/>
    </location>
</feature>
<feature type="compositionally biased region" description="Basic and acidic residues" evidence="7">
    <location>
        <begin position="287"/>
        <end position="297"/>
    </location>
</feature>
<dbReference type="EMBL" id="JAEFCI010008938">
    <property type="protein sequence ID" value="KAG5458131.1"/>
    <property type="molecule type" value="Genomic_DNA"/>
</dbReference>
<comment type="caution">
    <text evidence="9">The sequence shown here is derived from an EMBL/GenBank/DDBJ whole genome shotgun (WGS) entry which is preliminary data.</text>
</comment>
<feature type="compositionally biased region" description="Polar residues" evidence="7">
    <location>
        <begin position="200"/>
        <end position="209"/>
    </location>
</feature>
<keyword evidence="6" id="KW-0539">Nucleus</keyword>
<evidence type="ECO:0000259" key="8">
    <source>
        <dbReference type="PROSITE" id="PS51907"/>
    </source>
</evidence>
<dbReference type="InterPro" id="IPR041298">
    <property type="entry name" value="UBZ3"/>
</dbReference>